<feature type="domain" description="MAP3K TRAFs-binding" evidence="1">
    <location>
        <begin position="79"/>
        <end position="427"/>
    </location>
</feature>
<evidence type="ECO:0000259" key="1">
    <source>
        <dbReference type="Pfam" id="PF13281"/>
    </source>
</evidence>
<evidence type="ECO:0000313" key="2">
    <source>
        <dbReference type="EMBL" id="GAA4352565.1"/>
    </source>
</evidence>
<reference evidence="3" key="1">
    <citation type="journal article" date="2019" name="Int. J. Syst. Evol. Microbiol.">
        <title>The Global Catalogue of Microorganisms (GCM) 10K type strain sequencing project: providing services to taxonomists for standard genome sequencing and annotation.</title>
        <authorList>
            <consortium name="The Broad Institute Genomics Platform"/>
            <consortium name="The Broad Institute Genome Sequencing Center for Infectious Disease"/>
            <person name="Wu L."/>
            <person name="Ma J."/>
        </authorList>
    </citation>
    <scope>NUCLEOTIDE SEQUENCE [LARGE SCALE GENOMIC DNA]</scope>
    <source>
        <strain evidence="3">JCM 17804</strain>
    </source>
</reference>
<dbReference type="Proteomes" id="UP001500975">
    <property type="component" value="Unassembled WGS sequence"/>
</dbReference>
<dbReference type="RefSeq" id="WP_345540367.1">
    <property type="nucleotide sequence ID" value="NZ_BAABGJ010000076.1"/>
</dbReference>
<sequence length="453" mass="50560">MSLCFVLMPFGRKPTTGGAIIDFDAVWQQLIKPAVVAAGLEPIRADEELAGGIIHKPMFERLVLCEYAVADLTTANANVFYELGVRHGVKPRSTLCIFAENAGALPFDVALLRGLPYRLGPDGKPSAVASDLEAITRRLRDAVDDAKIDSPLYQLVEDYPNVQHEKTDVFRKEVQYSREMKEALQAARAQGADAVRELEKKLLAKYQRLDLVDGGIVIDLMLSYRAVKEWDGMIQLVARMSKPLAQTAMVREQLAFALNRAGRGDEGERVLQALIKEKGPSSETCGLLGRVYKDRWSSAEKAGQALQAKGWLKKAIDTYLQGFEADWRDAYPGVNAVTLMEIAEPPDERRKRLAEVVSYAVDRRVAAGRPDYWDHATQLELAVLRKDETAAMEALLQALTAVREAFEPETTLNNLRLIAQARDRRNERLPWTDAIHAELDQAHQRLVTAASRR</sequence>
<organism evidence="2 3">
    <name type="scientific">Variovorax defluvii</name>
    <dbReference type="NCBI Taxonomy" id="913761"/>
    <lineage>
        <taxon>Bacteria</taxon>
        <taxon>Pseudomonadati</taxon>
        <taxon>Pseudomonadota</taxon>
        <taxon>Betaproteobacteria</taxon>
        <taxon>Burkholderiales</taxon>
        <taxon>Comamonadaceae</taxon>
        <taxon>Variovorax</taxon>
    </lineage>
</organism>
<dbReference type="InterPro" id="IPR025136">
    <property type="entry name" value="MAP3K_TRAF-bd"/>
</dbReference>
<comment type="caution">
    <text evidence="2">The sequence shown here is derived from an EMBL/GenBank/DDBJ whole genome shotgun (WGS) entry which is preliminary data.</text>
</comment>
<evidence type="ECO:0000313" key="3">
    <source>
        <dbReference type="Proteomes" id="UP001500975"/>
    </source>
</evidence>
<proteinExistence type="predicted"/>
<protein>
    <recommendedName>
        <fullName evidence="1">MAP3K TRAFs-binding domain-containing protein</fullName>
    </recommendedName>
</protein>
<dbReference type="EMBL" id="BAABGJ010000076">
    <property type="protein sequence ID" value="GAA4352565.1"/>
    <property type="molecule type" value="Genomic_DNA"/>
</dbReference>
<keyword evidence="3" id="KW-1185">Reference proteome</keyword>
<dbReference type="Pfam" id="PF13281">
    <property type="entry name" value="MAP3K_TRAF_bd"/>
    <property type="match status" value="1"/>
</dbReference>
<accession>A0ABP8I6T4</accession>
<name>A0ABP8I6T4_9BURK</name>
<gene>
    <name evidence="2" type="ORF">GCM10023165_41980</name>
</gene>